<evidence type="ECO:0000313" key="5">
    <source>
        <dbReference type="Proteomes" id="UP000019460"/>
    </source>
</evidence>
<reference evidence="4 5" key="1">
    <citation type="submission" date="2012-11" db="EMBL/GenBank/DDBJ databases">
        <title>Genome assembly of Thiorhodococcus sp. AK35.</title>
        <authorList>
            <person name="Nupur N."/>
            <person name="Khatri I."/>
            <person name="Subramanian S."/>
            <person name="Pinnaka A."/>
        </authorList>
    </citation>
    <scope>NUCLEOTIDE SEQUENCE [LARGE SCALE GENOMIC DNA]</scope>
    <source>
        <strain evidence="4 5">AK35</strain>
    </source>
</reference>
<dbReference type="EMBL" id="AONC01000037">
    <property type="protein sequence ID" value="EXJ14745.1"/>
    <property type="molecule type" value="Genomic_DNA"/>
</dbReference>
<dbReference type="SUPFAM" id="SSF52172">
    <property type="entry name" value="CheY-like"/>
    <property type="match status" value="1"/>
</dbReference>
<protein>
    <submittedName>
        <fullName evidence="4">Phosphate regulon transcriptional regulatory protein PhoB (SphR)</fullName>
    </submittedName>
</protein>
<dbReference type="PANTHER" id="PTHR44591">
    <property type="entry name" value="STRESS RESPONSE REGULATOR PROTEIN 1"/>
    <property type="match status" value="1"/>
</dbReference>
<dbReference type="AlphaFoldDB" id="W9VWC1"/>
<dbReference type="Proteomes" id="UP000019460">
    <property type="component" value="Unassembled WGS sequence"/>
</dbReference>
<sequence length="260" mass="29021">MVALCGFSDSERKVLGRAFGLSQIRPQRYLLWEPGSQPPQLCMVNEDQASGREDWAALLRTMNVRSPPVVRVGVSDSRTAEYEGAPQIFFKRPVLASRVLKTLDELVNEAYHFAPDLTIHDDMLVTRDAVGDGSQVAVSGGTKRVLVVDDSESVRKVMELQLTKKGYAVDFAVSGEECLTKVRRQLYDLIFLDVMLPGINGYDVARHLKRDFRVLSPVVMLTSKSSRLDKLKGTLASADAYLTKPLTIRCLEETLQRFLA</sequence>
<name>W9VWC1_9GAMM</name>
<comment type="caution">
    <text evidence="4">The sequence shown here is derived from an EMBL/GenBank/DDBJ whole genome shotgun (WGS) entry which is preliminary data.</text>
</comment>
<accession>W9VWC1</accession>
<dbReference type="Pfam" id="PF00072">
    <property type="entry name" value="Response_reg"/>
    <property type="match status" value="1"/>
</dbReference>
<evidence type="ECO:0000256" key="2">
    <source>
        <dbReference type="PROSITE-ProRule" id="PRU00169"/>
    </source>
</evidence>
<keyword evidence="5" id="KW-1185">Reference proteome</keyword>
<proteinExistence type="predicted"/>
<evidence type="ECO:0000259" key="3">
    <source>
        <dbReference type="PROSITE" id="PS50110"/>
    </source>
</evidence>
<dbReference type="PANTHER" id="PTHR44591:SF3">
    <property type="entry name" value="RESPONSE REGULATORY DOMAIN-CONTAINING PROTEIN"/>
    <property type="match status" value="1"/>
</dbReference>
<evidence type="ECO:0000256" key="1">
    <source>
        <dbReference type="ARBA" id="ARBA00022553"/>
    </source>
</evidence>
<gene>
    <name evidence="4" type="ORF">D779_2274</name>
</gene>
<feature type="domain" description="Response regulatory" evidence="3">
    <location>
        <begin position="144"/>
        <end position="259"/>
    </location>
</feature>
<dbReference type="InterPro" id="IPR050595">
    <property type="entry name" value="Bact_response_regulator"/>
</dbReference>
<organism evidence="4 5">
    <name type="scientific">Imhoffiella purpurea</name>
    <dbReference type="NCBI Taxonomy" id="1249627"/>
    <lineage>
        <taxon>Bacteria</taxon>
        <taxon>Pseudomonadati</taxon>
        <taxon>Pseudomonadota</taxon>
        <taxon>Gammaproteobacteria</taxon>
        <taxon>Chromatiales</taxon>
        <taxon>Chromatiaceae</taxon>
        <taxon>Imhoffiella</taxon>
    </lineage>
</organism>
<dbReference type="GO" id="GO:0000160">
    <property type="term" value="P:phosphorelay signal transduction system"/>
    <property type="evidence" value="ECO:0007669"/>
    <property type="project" value="InterPro"/>
</dbReference>
<keyword evidence="1 2" id="KW-0597">Phosphoprotein</keyword>
<dbReference type="InterPro" id="IPR011006">
    <property type="entry name" value="CheY-like_superfamily"/>
</dbReference>
<dbReference type="Gene3D" id="3.40.50.2300">
    <property type="match status" value="1"/>
</dbReference>
<dbReference type="PROSITE" id="PS50110">
    <property type="entry name" value="RESPONSE_REGULATORY"/>
    <property type="match status" value="1"/>
</dbReference>
<dbReference type="InterPro" id="IPR001789">
    <property type="entry name" value="Sig_transdc_resp-reg_receiver"/>
</dbReference>
<dbReference type="STRING" id="1249627.D779_2274"/>
<evidence type="ECO:0000313" key="4">
    <source>
        <dbReference type="EMBL" id="EXJ14745.1"/>
    </source>
</evidence>
<feature type="modified residue" description="4-aspartylphosphate" evidence="2">
    <location>
        <position position="193"/>
    </location>
</feature>
<dbReference type="SMART" id="SM00448">
    <property type="entry name" value="REC"/>
    <property type="match status" value="1"/>
</dbReference>
<dbReference type="eggNOG" id="COG0745">
    <property type="taxonomic scope" value="Bacteria"/>
</dbReference>